<dbReference type="InterPro" id="IPR004589">
    <property type="entry name" value="DNA_helicase_ATP-dep_RecQ"/>
</dbReference>
<dbReference type="EMBL" id="AP017312">
    <property type="protein sequence ID" value="BAU28934.1"/>
    <property type="molecule type" value="Genomic_DNA"/>
</dbReference>
<dbReference type="PROSITE" id="PS51194">
    <property type="entry name" value="HELICASE_CTER"/>
    <property type="match status" value="1"/>
</dbReference>
<evidence type="ECO:0000256" key="1">
    <source>
        <dbReference type="ARBA" id="ARBA00022741"/>
    </source>
</evidence>
<dbReference type="KEGG" id="asoc:CB4_03111"/>
<dbReference type="AlphaFoldDB" id="A0A0U5BBC7"/>
<dbReference type="FunFam" id="3.40.50.300:FF:001389">
    <property type="entry name" value="ATP-dependent DNA helicase RecQ"/>
    <property type="match status" value="1"/>
</dbReference>
<dbReference type="SUPFAM" id="SSF52540">
    <property type="entry name" value="P-loop containing nucleoside triphosphate hydrolases"/>
    <property type="match status" value="1"/>
</dbReference>
<dbReference type="GO" id="GO:0005524">
    <property type="term" value="F:ATP binding"/>
    <property type="evidence" value="ECO:0007669"/>
    <property type="project" value="UniProtKB-KW"/>
</dbReference>
<keyword evidence="2 6" id="KW-0378">Hydrolase</keyword>
<dbReference type="EC" id="3.6.4.12" evidence="6"/>
<keyword evidence="4" id="KW-0067">ATP-binding</keyword>
<dbReference type="InterPro" id="IPR002464">
    <property type="entry name" value="DNA/RNA_helicase_DEAH_CS"/>
</dbReference>
<name>A0A0U5BBC7_9BACL</name>
<accession>A0A0U5BBC7</accession>
<dbReference type="GO" id="GO:0006281">
    <property type="term" value="P:DNA repair"/>
    <property type="evidence" value="ECO:0007669"/>
    <property type="project" value="TreeGrafter"/>
</dbReference>
<organism evidence="6 7">
    <name type="scientific">Aneurinibacillus soli</name>
    <dbReference type="NCBI Taxonomy" id="1500254"/>
    <lineage>
        <taxon>Bacteria</taxon>
        <taxon>Bacillati</taxon>
        <taxon>Bacillota</taxon>
        <taxon>Bacilli</taxon>
        <taxon>Bacillales</taxon>
        <taxon>Paenibacillaceae</taxon>
        <taxon>Aneurinibacillus group</taxon>
        <taxon>Aneurinibacillus</taxon>
    </lineage>
</organism>
<protein>
    <submittedName>
        <fullName evidence="6">ATP-dependent DNA helicase RecQ</fullName>
        <ecNumber evidence="6">3.6.4.12</ecNumber>
    </submittedName>
</protein>
<keyword evidence="3 6" id="KW-0347">Helicase</keyword>
<keyword evidence="1" id="KW-0547">Nucleotide-binding</keyword>
<dbReference type="NCBIfam" id="TIGR00614">
    <property type="entry name" value="recQ_fam"/>
    <property type="match status" value="1"/>
</dbReference>
<dbReference type="GO" id="GO:0030894">
    <property type="term" value="C:replisome"/>
    <property type="evidence" value="ECO:0007669"/>
    <property type="project" value="TreeGrafter"/>
</dbReference>
<dbReference type="PANTHER" id="PTHR13710:SF84">
    <property type="entry name" value="ATP-DEPENDENT DNA HELICASE RECS-RELATED"/>
    <property type="match status" value="1"/>
</dbReference>
<dbReference type="PROSITE" id="PS00690">
    <property type="entry name" value="DEAH_ATP_HELICASE"/>
    <property type="match status" value="1"/>
</dbReference>
<dbReference type="InterPro" id="IPR011545">
    <property type="entry name" value="DEAD/DEAH_box_helicase_dom"/>
</dbReference>
<evidence type="ECO:0000256" key="4">
    <source>
        <dbReference type="ARBA" id="ARBA00022840"/>
    </source>
</evidence>
<evidence type="ECO:0000313" key="7">
    <source>
        <dbReference type="Proteomes" id="UP000217696"/>
    </source>
</evidence>
<dbReference type="GO" id="GO:0006310">
    <property type="term" value="P:DNA recombination"/>
    <property type="evidence" value="ECO:0007669"/>
    <property type="project" value="InterPro"/>
</dbReference>
<dbReference type="GO" id="GO:0016787">
    <property type="term" value="F:hydrolase activity"/>
    <property type="evidence" value="ECO:0007669"/>
    <property type="project" value="UniProtKB-KW"/>
</dbReference>
<dbReference type="SMART" id="SM00490">
    <property type="entry name" value="HELICc"/>
    <property type="match status" value="1"/>
</dbReference>
<dbReference type="SMART" id="SM00487">
    <property type="entry name" value="DEXDc"/>
    <property type="match status" value="1"/>
</dbReference>
<dbReference type="OrthoDB" id="9763310at2"/>
<dbReference type="InterPro" id="IPR001650">
    <property type="entry name" value="Helicase_C-like"/>
</dbReference>
<evidence type="ECO:0000256" key="5">
    <source>
        <dbReference type="ARBA" id="ARBA00023125"/>
    </source>
</evidence>
<dbReference type="Pfam" id="PF00271">
    <property type="entry name" value="Helicase_C"/>
    <property type="match status" value="1"/>
</dbReference>
<dbReference type="Proteomes" id="UP000217696">
    <property type="component" value="Chromosome"/>
</dbReference>
<dbReference type="InterPro" id="IPR014001">
    <property type="entry name" value="Helicase_ATP-bd"/>
</dbReference>
<proteinExistence type="predicted"/>
<dbReference type="RefSeq" id="WP_096466626.1">
    <property type="nucleotide sequence ID" value="NZ_AP017312.1"/>
</dbReference>
<keyword evidence="7" id="KW-1185">Reference proteome</keyword>
<dbReference type="Gene3D" id="3.40.50.300">
    <property type="entry name" value="P-loop containing nucleotide triphosphate hydrolases"/>
    <property type="match status" value="2"/>
</dbReference>
<evidence type="ECO:0000313" key="6">
    <source>
        <dbReference type="EMBL" id="BAU28934.1"/>
    </source>
</evidence>
<dbReference type="PROSITE" id="PS51192">
    <property type="entry name" value="HELICASE_ATP_BIND_1"/>
    <property type="match status" value="1"/>
</dbReference>
<dbReference type="GO" id="GO:0043138">
    <property type="term" value="F:3'-5' DNA helicase activity"/>
    <property type="evidence" value="ECO:0007669"/>
    <property type="project" value="TreeGrafter"/>
</dbReference>
<dbReference type="Pfam" id="PF00270">
    <property type="entry name" value="DEAD"/>
    <property type="match status" value="1"/>
</dbReference>
<dbReference type="CDD" id="cd17920">
    <property type="entry name" value="DEXHc_RecQ"/>
    <property type="match status" value="1"/>
</dbReference>
<reference evidence="6 7" key="1">
    <citation type="submission" date="2015-12" db="EMBL/GenBank/DDBJ databases">
        <title>Genome sequence of Aneurinibacillus soli.</title>
        <authorList>
            <person name="Lee J.S."/>
            <person name="Lee K.C."/>
            <person name="Kim K.K."/>
            <person name="Lee B.W."/>
        </authorList>
    </citation>
    <scope>NUCLEOTIDE SEQUENCE [LARGE SCALE GENOMIC DNA]</scope>
    <source>
        <strain evidence="6 7">CB4</strain>
    </source>
</reference>
<evidence type="ECO:0000256" key="2">
    <source>
        <dbReference type="ARBA" id="ARBA00022801"/>
    </source>
</evidence>
<gene>
    <name evidence="6" type="primary">recQ_2</name>
    <name evidence="6" type="ORF">CB4_03111</name>
</gene>
<keyword evidence="5" id="KW-0238">DNA-binding</keyword>
<dbReference type="GO" id="GO:0005737">
    <property type="term" value="C:cytoplasm"/>
    <property type="evidence" value="ECO:0007669"/>
    <property type="project" value="TreeGrafter"/>
</dbReference>
<evidence type="ECO:0000256" key="3">
    <source>
        <dbReference type="ARBA" id="ARBA00022806"/>
    </source>
</evidence>
<dbReference type="GO" id="GO:0009378">
    <property type="term" value="F:four-way junction helicase activity"/>
    <property type="evidence" value="ECO:0007669"/>
    <property type="project" value="TreeGrafter"/>
</dbReference>
<sequence length="524" mass="59484">MNEKQVAEMLQRYFGYSVFRAGQWDIIRHALAGENVLGVLATGGGKSVCYQLPALMLPGLAVVISPLISLMVDQVRQLRQRGVRSAEYINSALSQQEQAWKMRQVANGQIKILYASPEKLQQESFVRELAGVGVSLFVVDEAHCISQWGHDFRTDYQRLGERIARLGHPPVLALTATATEAVQRDICTQLAIPPECVQMQSVNRENICYDVARLDNEQDKNELMFAKLAELQGPGLVYFRSRSGTERAFARAQERGIERCAFYHGGMAADDRMLVQQQFLDGELTIVFATNAFGMGIDKSDIRFVLHYHMPPDMESYLQETGRVGRDGRPGYACLLSVPEDGLLPHQLIHEEYPDEVQMRDWTAALVSHAGQEIELKKTDMQMKYGLSEQQVQILLYHLETLGGVSRVQRSRDGWMLVVSQTVPTNCQRLSAAIARRRGERYGKVEEMRRFLHEAGCRREKIGRYFAQEHHTALASCCDRCGIDMQTYRKQEESVDQRDALEWNWQKELDWLLPVEGDAPHGCT</sequence>
<dbReference type="GO" id="GO:0003677">
    <property type="term" value="F:DNA binding"/>
    <property type="evidence" value="ECO:0007669"/>
    <property type="project" value="UniProtKB-KW"/>
</dbReference>
<dbReference type="PANTHER" id="PTHR13710">
    <property type="entry name" value="DNA HELICASE RECQ FAMILY MEMBER"/>
    <property type="match status" value="1"/>
</dbReference>
<dbReference type="GO" id="GO:0043590">
    <property type="term" value="C:bacterial nucleoid"/>
    <property type="evidence" value="ECO:0007669"/>
    <property type="project" value="TreeGrafter"/>
</dbReference>
<dbReference type="InterPro" id="IPR027417">
    <property type="entry name" value="P-loop_NTPase"/>
</dbReference>